<comment type="similarity">
    <text evidence="1 5">Belongs to the HypA/HybF family.</text>
</comment>
<accession>A0A1V3NBI1</accession>
<dbReference type="InterPro" id="IPR000688">
    <property type="entry name" value="HypA/HybF"/>
</dbReference>
<keyword evidence="7" id="KW-1185">Reference proteome</keyword>
<organism evidence="6 7">
    <name type="scientific">Thioalkalivibrio denitrificans</name>
    <dbReference type="NCBI Taxonomy" id="108003"/>
    <lineage>
        <taxon>Bacteria</taxon>
        <taxon>Pseudomonadati</taxon>
        <taxon>Pseudomonadota</taxon>
        <taxon>Gammaproteobacteria</taxon>
        <taxon>Chromatiales</taxon>
        <taxon>Ectothiorhodospiraceae</taxon>
        <taxon>Thioalkalivibrio</taxon>
    </lineage>
</organism>
<gene>
    <name evidence="5" type="primary">hypA</name>
    <name evidence="6" type="ORF">B1C78_15035</name>
</gene>
<dbReference type="GO" id="GO:0008270">
    <property type="term" value="F:zinc ion binding"/>
    <property type="evidence" value="ECO:0007669"/>
    <property type="project" value="UniProtKB-UniRule"/>
</dbReference>
<dbReference type="PANTHER" id="PTHR34535:SF3">
    <property type="entry name" value="HYDROGENASE MATURATION FACTOR HYPA"/>
    <property type="match status" value="1"/>
</dbReference>
<dbReference type="OrthoDB" id="288014at2"/>
<dbReference type="EMBL" id="MVBK01000101">
    <property type="protein sequence ID" value="OOG22437.1"/>
    <property type="molecule type" value="Genomic_DNA"/>
</dbReference>
<protein>
    <recommendedName>
        <fullName evidence="5">Hydrogenase maturation factor HypA</fullName>
    </recommendedName>
</protein>
<evidence type="ECO:0000256" key="3">
    <source>
        <dbReference type="ARBA" id="ARBA00022723"/>
    </source>
</evidence>
<comment type="caution">
    <text evidence="6">The sequence shown here is derived from an EMBL/GenBank/DDBJ whole genome shotgun (WGS) entry which is preliminary data.</text>
</comment>
<dbReference type="STRING" id="108003.B1C78_15035"/>
<dbReference type="AlphaFoldDB" id="A0A1V3NBI1"/>
<evidence type="ECO:0000313" key="6">
    <source>
        <dbReference type="EMBL" id="OOG22437.1"/>
    </source>
</evidence>
<reference evidence="6 7" key="1">
    <citation type="submission" date="2017-02" db="EMBL/GenBank/DDBJ databases">
        <title>Genomic diversity within the haloalkaliphilic genus Thioalkalivibrio.</title>
        <authorList>
            <person name="Ahn A.-C."/>
            <person name="Meier-Kolthoff J."/>
            <person name="Overmars L."/>
            <person name="Richter M."/>
            <person name="Woyke T."/>
            <person name="Sorokin D.Y."/>
            <person name="Muyzer G."/>
        </authorList>
    </citation>
    <scope>NUCLEOTIDE SEQUENCE [LARGE SCALE GENOMIC DNA]</scope>
    <source>
        <strain evidence="6 7">ALJD</strain>
    </source>
</reference>
<evidence type="ECO:0000256" key="1">
    <source>
        <dbReference type="ARBA" id="ARBA00010748"/>
    </source>
</evidence>
<name>A0A1V3NBI1_9GAMM</name>
<dbReference type="Gene3D" id="3.30.2320.80">
    <property type="match status" value="1"/>
</dbReference>
<keyword evidence="3 5" id="KW-0479">Metal-binding</keyword>
<dbReference type="GO" id="GO:0051604">
    <property type="term" value="P:protein maturation"/>
    <property type="evidence" value="ECO:0007669"/>
    <property type="project" value="InterPro"/>
</dbReference>
<dbReference type="PIRSF" id="PIRSF004761">
    <property type="entry name" value="Hydrgn_mat_HypA"/>
    <property type="match status" value="1"/>
</dbReference>
<dbReference type="PROSITE" id="PS01249">
    <property type="entry name" value="HYPA"/>
    <property type="match status" value="1"/>
</dbReference>
<feature type="binding site" evidence="5">
    <location>
        <position position="73"/>
    </location>
    <ligand>
        <name>Zn(2+)</name>
        <dbReference type="ChEBI" id="CHEBI:29105"/>
    </ligand>
</feature>
<evidence type="ECO:0000256" key="5">
    <source>
        <dbReference type="HAMAP-Rule" id="MF_00213"/>
    </source>
</evidence>
<dbReference type="Pfam" id="PF01155">
    <property type="entry name" value="HypA"/>
    <property type="match status" value="1"/>
</dbReference>
<evidence type="ECO:0000256" key="2">
    <source>
        <dbReference type="ARBA" id="ARBA00022596"/>
    </source>
</evidence>
<keyword evidence="4 5" id="KW-0862">Zinc</keyword>
<dbReference type="GO" id="GO:0016151">
    <property type="term" value="F:nickel cation binding"/>
    <property type="evidence" value="ECO:0007669"/>
    <property type="project" value="UniProtKB-UniRule"/>
</dbReference>
<feature type="binding site" evidence="5">
    <location>
        <position position="2"/>
    </location>
    <ligand>
        <name>Ni(2+)</name>
        <dbReference type="ChEBI" id="CHEBI:49786"/>
    </ligand>
</feature>
<dbReference type="PANTHER" id="PTHR34535">
    <property type="entry name" value="HYDROGENASE MATURATION FACTOR HYPA"/>
    <property type="match status" value="1"/>
</dbReference>
<feature type="binding site" evidence="5">
    <location>
        <position position="89"/>
    </location>
    <ligand>
        <name>Zn(2+)</name>
        <dbReference type="ChEBI" id="CHEBI:29105"/>
    </ligand>
</feature>
<keyword evidence="2 5" id="KW-0533">Nickel</keyword>
<dbReference type="RefSeq" id="WP_077279977.1">
    <property type="nucleotide sequence ID" value="NZ_MVBK01000101.1"/>
</dbReference>
<comment type="function">
    <text evidence="5">Involved in the maturation of [NiFe] hydrogenases. Required for nickel insertion into the metal center of the hydrogenase.</text>
</comment>
<evidence type="ECO:0000256" key="4">
    <source>
        <dbReference type="ARBA" id="ARBA00022833"/>
    </source>
</evidence>
<evidence type="ECO:0000313" key="7">
    <source>
        <dbReference type="Proteomes" id="UP000189462"/>
    </source>
</evidence>
<dbReference type="HAMAP" id="MF_00213">
    <property type="entry name" value="HypA_HybF"/>
    <property type="match status" value="1"/>
</dbReference>
<proteinExistence type="inferred from homology"/>
<feature type="binding site" evidence="5">
    <location>
        <position position="76"/>
    </location>
    <ligand>
        <name>Zn(2+)</name>
        <dbReference type="ChEBI" id="CHEBI:29105"/>
    </ligand>
</feature>
<sequence>MHELAVCQSVIRQAEAVAREHDARGIARIRLRIGVLSGVEPELLARAFPLAQAGTLAEGASLEVDTLPVRVVCSRCEAESEVPANRLLCTACGDWQTRVVGGDEMLLESLELLTAEETEHV</sequence>
<dbReference type="InterPro" id="IPR020538">
    <property type="entry name" value="Hydgase_Ni_incorp_HypA/HybF_CS"/>
</dbReference>
<dbReference type="Proteomes" id="UP000189462">
    <property type="component" value="Unassembled WGS sequence"/>
</dbReference>
<feature type="binding site" evidence="5">
    <location>
        <position position="92"/>
    </location>
    <ligand>
        <name>Zn(2+)</name>
        <dbReference type="ChEBI" id="CHEBI:29105"/>
    </ligand>
</feature>